<dbReference type="InterPro" id="IPR029058">
    <property type="entry name" value="AB_hydrolase_fold"/>
</dbReference>
<evidence type="ECO:0000313" key="2">
    <source>
        <dbReference type="EMBL" id="CAE8656557.1"/>
    </source>
</evidence>
<dbReference type="Pfam" id="PF12146">
    <property type="entry name" value="Hydrolase_4"/>
    <property type="match status" value="1"/>
</dbReference>
<dbReference type="Proteomes" id="UP000626109">
    <property type="component" value="Unassembled WGS sequence"/>
</dbReference>
<feature type="non-terminal residue" evidence="2">
    <location>
        <position position="214"/>
    </location>
</feature>
<dbReference type="InterPro" id="IPR022742">
    <property type="entry name" value="Hydrolase_4"/>
</dbReference>
<accession>A0A813IVF4</accession>
<protein>
    <recommendedName>
        <fullName evidence="1">Serine aminopeptidase S33 domain-containing protein</fullName>
    </recommendedName>
</protein>
<proteinExistence type="predicted"/>
<sequence>GSCSPELKVLVDSWEQAEDSALRRHALGQGLFKPRQEGRLPEPAIVAGSMEAHDGSYAASSGLRIGYVLLKNQQDANAPVIIHFHGTGETAADYRSPALAEKYRDLKVHLLVIDYRGYGWSGGEPSLATFLKDAEPLAEKLPELFVQHGLAWPYPGGLILSGRSLGAQVAVHLTAVFPTLFRALILDSAVSASATGDRLGKAPARSAALQRWRK</sequence>
<evidence type="ECO:0000259" key="1">
    <source>
        <dbReference type="Pfam" id="PF12146"/>
    </source>
</evidence>
<evidence type="ECO:0000313" key="3">
    <source>
        <dbReference type="Proteomes" id="UP000626109"/>
    </source>
</evidence>
<dbReference type="Gene3D" id="3.40.50.1820">
    <property type="entry name" value="alpha/beta hydrolase"/>
    <property type="match status" value="1"/>
</dbReference>
<gene>
    <name evidence="2" type="ORF">PGLA2088_LOCUS12233</name>
</gene>
<feature type="non-terminal residue" evidence="2">
    <location>
        <position position="1"/>
    </location>
</feature>
<dbReference type="PANTHER" id="PTHR12277:SF81">
    <property type="entry name" value="PROTEIN ABHD13"/>
    <property type="match status" value="1"/>
</dbReference>
<name>A0A813IVF4_POLGL</name>
<dbReference type="SUPFAM" id="SSF53474">
    <property type="entry name" value="alpha/beta-Hydrolases"/>
    <property type="match status" value="1"/>
</dbReference>
<reference evidence="2" key="1">
    <citation type="submission" date="2021-02" db="EMBL/GenBank/DDBJ databases">
        <authorList>
            <person name="Dougan E. K."/>
            <person name="Rhodes N."/>
            <person name="Thang M."/>
            <person name="Chan C."/>
        </authorList>
    </citation>
    <scope>NUCLEOTIDE SEQUENCE</scope>
</reference>
<dbReference type="AlphaFoldDB" id="A0A813IVF4"/>
<dbReference type="PANTHER" id="PTHR12277">
    <property type="entry name" value="ALPHA/BETA HYDROLASE DOMAIN-CONTAINING PROTEIN"/>
    <property type="match status" value="1"/>
</dbReference>
<dbReference type="EMBL" id="CAJNNW010014391">
    <property type="protein sequence ID" value="CAE8656557.1"/>
    <property type="molecule type" value="Genomic_DNA"/>
</dbReference>
<comment type="caution">
    <text evidence="2">The sequence shown here is derived from an EMBL/GenBank/DDBJ whole genome shotgun (WGS) entry which is preliminary data.</text>
</comment>
<organism evidence="2 3">
    <name type="scientific">Polarella glacialis</name>
    <name type="common">Dinoflagellate</name>
    <dbReference type="NCBI Taxonomy" id="89957"/>
    <lineage>
        <taxon>Eukaryota</taxon>
        <taxon>Sar</taxon>
        <taxon>Alveolata</taxon>
        <taxon>Dinophyceae</taxon>
        <taxon>Suessiales</taxon>
        <taxon>Suessiaceae</taxon>
        <taxon>Polarella</taxon>
    </lineage>
</organism>
<feature type="domain" description="Serine aminopeptidase S33" evidence="1">
    <location>
        <begin position="79"/>
        <end position="193"/>
    </location>
</feature>